<keyword evidence="3" id="KW-1185">Reference proteome</keyword>
<dbReference type="NCBIfam" id="TIGR01200">
    <property type="entry name" value="GLPGLI"/>
    <property type="match status" value="1"/>
</dbReference>
<dbReference type="Proteomes" id="UP000652681">
    <property type="component" value="Unassembled WGS sequence"/>
</dbReference>
<proteinExistence type="predicted"/>
<feature type="signal peptide" evidence="1">
    <location>
        <begin position="1"/>
        <end position="25"/>
    </location>
</feature>
<dbReference type="InterPro" id="IPR005901">
    <property type="entry name" value="GLPGLI"/>
</dbReference>
<feature type="chain" id="PRO_5035323757" evidence="1">
    <location>
        <begin position="26"/>
        <end position="243"/>
    </location>
</feature>
<evidence type="ECO:0000313" key="3">
    <source>
        <dbReference type="Proteomes" id="UP000652681"/>
    </source>
</evidence>
<keyword evidence="1" id="KW-0732">Signal</keyword>
<dbReference type="EMBL" id="JACVEL010000007">
    <property type="protein sequence ID" value="MBC9813060.1"/>
    <property type="molecule type" value="Genomic_DNA"/>
</dbReference>
<sequence>MKKANKIRTVLLVASVLFAVGYSRAQMQEGKIVFERKTNLFKKYTNKSTQDYIKEENKYKIDNFTLYFNDSVSVFVPEENYENNRLSWTTNSNTVVQDFRNNETKTIYSFSGAPVLVKDSLQKRQWKLTDKWRTICQIECMQAVYELDDSTRIYAWFTASITPNIGPESFWDLPGAILGLATEDGAVTYFAKSIEERKIDMEVVMPKFKDKKARTREEVMEQAKKDFKFEKEIDSYLKSLFMW</sequence>
<gene>
    <name evidence="2" type="ORF">H9Y05_11325</name>
</gene>
<dbReference type="Pfam" id="PF09697">
    <property type="entry name" value="Porph_ging"/>
    <property type="match status" value="1"/>
</dbReference>
<protein>
    <submittedName>
        <fullName evidence="2">GLPGLI family protein</fullName>
    </submittedName>
</protein>
<organism evidence="2 3">
    <name type="scientific">Taishania pollutisoli</name>
    <dbReference type="NCBI Taxonomy" id="2766479"/>
    <lineage>
        <taxon>Bacteria</taxon>
        <taxon>Pseudomonadati</taxon>
        <taxon>Bacteroidota</taxon>
        <taxon>Flavobacteriia</taxon>
        <taxon>Flavobacteriales</taxon>
        <taxon>Crocinitomicaceae</taxon>
        <taxon>Taishania</taxon>
    </lineage>
</organism>
<name>A0A8J6U2I2_9FLAO</name>
<reference evidence="2" key="1">
    <citation type="submission" date="2020-09" db="EMBL/GenBank/DDBJ databases">
        <title>Taishania pollutisoli gen. nov., sp. nov., Isolated from Tetrabromobisphenol A-Contaminated Soil.</title>
        <authorList>
            <person name="Chen Q."/>
        </authorList>
    </citation>
    <scope>NUCLEOTIDE SEQUENCE</scope>
    <source>
        <strain evidence="2">CZZ-1</strain>
    </source>
</reference>
<evidence type="ECO:0000256" key="1">
    <source>
        <dbReference type="SAM" id="SignalP"/>
    </source>
</evidence>
<dbReference type="AlphaFoldDB" id="A0A8J6U2I2"/>
<evidence type="ECO:0000313" key="2">
    <source>
        <dbReference type="EMBL" id="MBC9813060.1"/>
    </source>
</evidence>
<dbReference type="RefSeq" id="WP_216714350.1">
    <property type="nucleotide sequence ID" value="NZ_JACVEL010000007.1"/>
</dbReference>
<accession>A0A8J6U2I2</accession>
<comment type="caution">
    <text evidence="2">The sequence shown here is derived from an EMBL/GenBank/DDBJ whole genome shotgun (WGS) entry which is preliminary data.</text>
</comment>